<evidence type="ECO:0000313" key="2">
    <source>
        <dbReference type="Proteomes" id="UP000054007"/>
    </source>
</evidence>
<accession>A0A0D7AW78</accession>
<organism evidence="1 2">
    <name type="scientific">Cylindrobasidium torrendii FP15055 ss-10</name>
    <dbReference type="NCBI Taxonomy" id="1314674"/>
    <lineage>
        <taxon>Eukaryota</taxon>
        <taxon>Fungi</taxon>
        <taxon>Dikarya</taxon>
        <taxon>Basidiomycota</taxon>
        <taxon>Agaricomycotina</taxon>
        <taxon>Agaricomycetes</taxon>
        <taxon>Agaricomycetidae</taxon>
        <taxon>Agaricales</taxon>
        <taxon>Marasmiineae</taxon>
        <taxon>Physalacriaceae</taxon>
        <taxon>Cylindrobasidium</taxon>
    </lineage>
</organism>
<dbReference type="Proteomes" id="UP000054007">
    <property type="component" value="Unassembled WGS sequence"/>
</dbReference>
<dbReference type="EMBL" id="KN880781">
    <property type="protein sequence ID" value="KIY62467.1"/>
    <property type="molecule type" value="Genomic_DNA"/>
</dbReference>
<dbReference type="AlphaFoldDB" id="A0A0D7AW78"/>
<keyword evidence="2" id="KW-1185">Reference proteome</keyword>
<gene>
    <name evidence="1" type="ORF">CYLTODRAFT_494604</name>
</gene>
<name>A0A0D7AW78_9AGAR</name>
<proteinExistence type="predicted"/>
<protein>
    <submittedName>
        <fullName evidence="1">Uncharacterized protein</fullName>
    </submittedName>
</protein>
<sequence length="274" mass="30666">MVLLEYIPGSSPIFPHLERLTLQSRALNADTYKLLADFLRVPSIRESLKYLNLSKFVNGTRRVLPAEGLPLPSGLSDLAIIIPVDLRIPASSCRSMLTAIAQTMSMRASDSDAVPLNLFLRFDIRYFYEDVDLRRYLAIPEEVQERNGEETNDGAELAQALFTDDDYDDEEYEPLADNLSQGSSNDSDDDDDVHAIVDENELDFCRNQMLLPKAVSTLDGTIADVGLNLQGLDVEFVNCLGAIIKDNLGETTFWDTFRQEFPATAARFQSLRTS</sequence>
<evidence type="ECO:0000313" key="1">
    <source>
        <dbReference type="EMBL" id="KIY62467.1"/>
    </source>
</evidence>
<reference evidence="1 2" key="1">
    <citation type="journal article" date="2015" name="Fungal Genet. Biol.">
        <title>Evolution of novel wood decay mechanisms in Agaricales revealed by the genome sequences of Fistulina hepatica and Cylindrobasidium torrendii.</title>
        <authorList>
            <person name="Floudas D."/>
            <person name="Held B.W."/>
            <person name="Riley R."/>
            <person name="Nagy L.G."/>
            <person name="Koehler G."/>
            <person name="Ransdell A.S."/>
            <person name="Younus H."/>
            <person name="Chow J."/>
            <person name="Chiniquy J."/>
            <person name="Lipzen A."/>
            <person name="Tritt A."/>
            <person name="Sun H."/>
            <person name="Haridas S."/>
            <person name="LaButti K."/>
            <person name="Ohm R.A."/>
            <person name="Kues U."/>
            <person name="Blanchette R.A."/>
            <person name="Grigoriev I.V."/>
            <person name="Minto R.E."/>
            <person name="Hibbett D.S."/>
        </authorList>
    </citation>
    <scope>NUCLEOTIDE SEQUENCE [LARGE SCALE GENOMIC DNA]</scope>
    <source>
        <strain evidence="1 2">FP15055 ss-10</strain>
    </source>
</reference>